<dbReference type="SUPFAM" id="SSF51735">
    <property type="entry name" value="NAD(P)-binding Rossmann-fold domains"/>
    <property type="match status" value="1"/>
</dbReference>
<keyword evidence="2 12" id="KW-0479">Metal-binding</keyword>
<dbReference type="SMART" id="SM00829">
    <property type="entry name" value="PKS_ER"/>
    <property type="match status" value="1"/>
</dbReference>
<comment type="cofactor">
    <cofactor evidence="1 12">
        <name>Zn(2+)</name>
        <dbReference type="ChEBI" id="CHEBI:29105"/>
    </cofactor>
</comment>
<dbReference type="PANTHER" id="PTHR43401">
    <property type="entry name" value="L-THREONINE 3-DEHYDROGENASE"/>
    <property type="match status" value="1"/>
</dbReference>
<evidence type="ECO:0000256" key="4">
    <source>
        <dbReference type="ARBA" id="ARBA00023002"/>
    </source>
</evidence>
<comment type="caution">
    <text evidence="14">The sequence shown here is derived from an EMBL/GenBank/DDBJ whole genome shotgun (WGS) entry which is preliminary data.</text>
</comment>
<evidence type="ECO:0000256" key="12">
    <source>
        <dbReference type="RuleBase" id="RU361277"/>
    </source>
</evidence>
<dbReference type="Gene3D" id="3.40.50.720">
    <property type="entry name" value="NAD(P)-binding Rossmann-like Domain"/>
    <property type="match status" value="1"/>
</dbReference>
<dbReference type="InterPro" id="IPR020843">
    <property type="entry name" value="ER"/>
</dbReference>
<comment type="catalytic activity">
    <reaction evidence="11">
        <text>2-deoxy-scyllo-inosamine + NADP(+) = 3-amino-2,3-dideoxy-scyllo-inosose + NADPH + H(+)</text>
        <dbReference type="Rhea" id="RHEA:33879"/>
        <dbReference type="ChEBI" id="CHEBI:15378"/>
        <dbReference type="ChEBI" id="CHEBI:57783"/>
        <dbReference type="ChEBI" id="CHEBI:58349"/>
        <dbReference type="ChEBI" id="CHEBI:65002"/>
        <dbReference type="ChEBI" id="CHEBI:65003"/>
        <dbReference type="EC" id="1.1.1.329"/>
    </reaction>
</comment>
<dbReference type="InterPro" id="IPR013149">
    <property type="entry name" value="ADH-like_C"/>
</dbReference>
<dbReference type="Pfam" id="PF08240">
    <property type="entry name" value="ADH_N"/>
    <property type="match status" value="1"/>
</dbReference>
<comment type="function">
    <text evidence="5">Catalyzes the oxidation of 2-deoxy-scyllo-inosamine (DOIA) with NAD(+) or NADP(+), forming 3-amino-2,3-dideoxy-scyllo-inosose (amino-DOI).</text>
</comment>
<evidence type="ECO:0000259" key="13">
    <source>
        <dbReference type="SMART" id="SM00829"/>
    </source>
</evidence>
<keyword evidence="4" id="KW-0560">Oxidoreductase</keyword>
<dbReference type="InterPro" id="IPR011032">
    <property type="entry name" value="GroES-like_sf"/>
</dbReference>
<evidence type="ECO:0000256" key="9">
    <source>
        <dbReference type="ARBA" id="ARBA00039387"/>
    </source>
</evidence>
<evidence type="ECO:0000256" key="6">
    <source>
        <dbReference type="ARBA" id="ARBA00037908"/>
    </source>
</evidence>
<evidence type="ECO:0000256" key="8">
    <source>
        <dbReference type="ARBA" id="ARBA00039102"/>
    </source>
</evidence>
<dbReference type="RefSeq" id="WP_386252033.1">
    <property type="nucleotide sequence ID" value="NZ_JBHTRV010000001.1"/>
</dbReference>
<proteinExistence type="inferred from homology"/>
<gene>
    <name evidence="14" type="ORF">ACFQ63_01250</name>
</gene>
<keyword evidence="15" id="KW-1185">Reference proteome</keyword>
<evidence type="ECO:0000256" key="7">
    <source>
        <dbReference type="ARBA" id="ARBA00038004"/>
    </source>
</evidence>
<evidence type="ECO:0000313" key="15">
    <source>
        <dbReference type="Proteomes" id="UP001600424"/>
    </source>
</evidence>
<keyword evidence="3 12" id="KW-0862">Zinc</keyword>
<evidence type="ECO:0000256" key="2">
    <source>
        <dbReference type="ARBA" id="ARBA00022723"/>
    </source>
</evidence>
<evidence type="ECO:0000256" key="5">
    <source>
        <dbReference type="ARBA" id="ARBA00037678"/>
    </source>
</evidence>
<dbReference type="EMBL" id="JBHTRV010000001">
    <property type="protein sequence ID" value="MFE5978315.1"/>
    <property type="molecule type" value="Genomic_DNA"/>
</dbReference>
<dbReference type="InterPro" id="IPR050129">
    <property type="entry name" value="Zn_alcohol_dh"/>
</dbReference>
<dbReference type="Gene3D" id="3.90.180.10">
    <property type="entry name" value="Medium-chain alcohol dehydrogenases, catalytic domain"/>
    <property type="match status" value="1"/>
</dbReference>
<comment type="pathway">
    <text evidence="6">Metabolic intermediate biosynthesis; 2-deoxystreptamine biosynthesis; 2-deoxystreptamine from D-glucose 6-phosphate: step 3/4.</text>
</comment>
<protein>
    <recommendedName>
        <fullName evidence="9">2-deoxy-scyllo-inosamine dehydrogenase</fullName>
        <ecNumber evidence="8">1.1.1.329</ecNumber>
    </recommendedName>
</protein>
<organism evidence="14 15">
    <name type="scientific">Streptomyces wedmorensis</name>
    <dbReference type="NCBI Taxonomy" id="43759"/>
    <lineage>
        <taxon>Bacteria</taxon>
        <taxon>Bacillati</taxon>
        <taxon>Actinomycetota</taxon>
        <taxon>Actinomycetes</taxon>
        <taxon>Kitasatosporales</taxon>
        <taxon>Streptomycetaceae</taxon>
        <taxon>Streptomyces</taxon>
    </lineage>
</organism>
<evidence type="ECO:0000256" key="1">
    <source>
        <dbReference type="ARBA" id="ARBA00001947"/>
    </source>
</evidence>
<evidence type="ECO:0000256" key="10">
    <source>
        <dbReference type="ARBA" id="ARBA00048685"/>
    </source>
</evidence>
<feature type="domain" description="Enoyl reductase (ER)" evidence="13">
    <location>
        <begin position="23"/>
        <end position="348"/>
    </location>
</feature>
<sequence length="353" mass="36298">MFHSVHHPGRLPLGPRGQAVVLDAPGTSRLVEHTPQRPGPGEARVDVHAVGICGSDRDVHLGRRPAPYVRYPLTPGHEWSGTVAAVGEGVSASLIGRKVVGEGLRNCETCARCRAGETVLCAAGYQETGFTLPGAMAPTLVLPARLLHTLPPDADLTAAALLEPAAHATAAVLKACPLPGMRAAVIGSGTLGLLAAQLLGAFSPSELTVVGTNPGRADLTHRFGATAYRTWDRASGLSDFDVVIDAVGGTSTASAATSLLRPGGRLVLTGIPAQGAEGLDPARVVARQLSIGTAFGASAGAWSYAVRAFSSARLTPLELVTHQLGIDEFERAMELTDSGGPHGGKVLLLPRTS</sequence>
<dbReference type="EC" id="1.1.1.329" evidence="8"/>
<dbReference type="PROSITE" id="PS00059">
    <property type="entry name" value="ADH_ZINC"/>
    <property type="match status" value="1"/>
</dbReference>
<dbReference type="InterPro" id="IPR002328">
    <property type="entry name" value="ADH_Zn_CS"/>
</dbReference>
<name>A0ABW6IN30_STRWE</name>
<accession>A0ABW6IN30</accession>
<dbReference type="InterPro" id="IPR036291">
    <property type="entry name" value="NAD(P)-bd_dom_sf"/>
</dbReference>
<dbReference type="Pfam" id="PF00107">
    <property type="entry name" value="ADH_zinc_N"/>
    <property type="match status" value="1"/>
</dbReference>
<evidence type="ECO:0000256" key="11">
    <source>
        <dbReference type="ARBA" id="ARBA00049085"/>
    </source>
</evidence>
<dbReference type="Proteomes" id="UP001600424">
    <property type="component" value="Unassembled WGS sequence"/>
</dbReference>
<reference evidence="14 15" key="1">
    <citation type="submission" date="2024-09" db="EMBL/GenBank/DDBJ databases">
        <title>The Natural Products Discovery Center: Release of the First 8490 Sequenced Strains for Exploring Actinobacteria Biosynthetic Diversity.</title>
        <authorList>
            <person name="Kalkreuter E."/>
            <person name="Kautsar S.A."/>
            <person name="Yang D."/>
            <person name="Bader C.D."/>
            <person name="Teijaro C.N."/>
            <person name="Fluegel L."/>
            <person name="Davis C.M."/>
            <person name="Simpson J.R."/>
            <person name="Lauterbach L."/>
            <person name="Steele A.D."/>
            <person name="Gui C."/>
            <person name="Meng S."/>
            <person name="Li G."/>
            <person name="Viehrig K."/>
            <person name="Ye F."/>
            <person name="Su P."/>
            <person name="Kiefer A.F."/>
            <person name="Nichols A."/>
            <person name="Cepeda A.J."/>
            <person name="Yan W."/>
            <person name="Fan B."/>
            <person name="Jiang Y."/>
            <person name="Adhikari A."/>
            <person name="Zheng C.-J."/>
            <person name="Schuster L."/>
            <person name="Cowan T.M."/>
            <person name="Smanski M.J."/>
            <person name="Chevrette M.G."/>
            <person name="De Carvalho L.P.S."/>
            <person name="Shen B."/>
        </authorList>
    </citation>
    <scope>NUCLEOTIDE SEQUENCE [LARGE SCALE GENOMIC DNA]</scope>
    <source>
        <strain evidence="14 15">NPDC056472</strain>
    </source>
</reference>
<evidence type="ECO:0000313" key="14">
    <source>
        <dbReference type="EMBL" id="MFE5978315.1"/>
    </source>
</evidence>
<comment type="catalytic activity">
    <reaction evidence="10">
        <text>2-deoxy-scyllo-inosamine + NAD(+) = 3-amino-2,3-dideoxy-scyllo-inosose + NADH + H(+)</text>
        <dbReference type="Rhea" id="RHEA:33883"/>
        <dbReference type="ChEBI" id="CHEBI:15378"/>
        <dbReference type="ChEBI" id="CHEBI:57540"/>
        <dbReference type="ChEBI" id="CHEBI:57945"/>
        <dbReference type="ChEBI" id="CHEBI:65002"/>
        <dbReference type="ChEBI" id="CHEBI:65003"/>
        <dbReference type="EC" id="1.1.1.329"/>
    </reaction>
</comment>
<dbReference type="PANTHER" id="PTHR43401:SF5">
    <property type="entry name" value="ALCOHOL DEHYDROGENASE-RELATED"/>
    <property type="match status" value="1"/>
</dbReference>
<dbReference type="InterPro" id="IPR013154">
    <property type="entry name" value="ADH-like_N"/>
</dbReference>
<comment type="similarity">
    <text evidence="7">Belongs to the zinc-containing alcohol dehydrogenase family. DOIA dehydrogenase subfamily.</text>
</comment>
<dbReference type="SUPFAM" id="SSF50129">
    <property type="entry name" value="GroES-like"/>
    <property type="match status" value="1"/>
</dbReference>
<evidence type="ECO:0000256" key="3">
    <source>
        <dbReference type="ARBA" id="ARBA00022833"/>
    </source>
</evidence>